<dbReference type="InterPro" id="IPR042115">
    <property type="entry name" value="PriA_3primeBD_sf"/>
</dbReference>
<dbReference type="Pfam" id="PF17764">
    <property type="entry name" value="PriA_3primeBD"/>
    <property type="match status" value="1"/>
</dbReference>
<dbReference type="Gene3D" id="3.40.1440.60">
    <property type="entry name" value="PriA, 3(prime) DNA-binding domain"/>
    <property type="match status" value="1"/>
</dbReference>
<gene>
    <name evidence="6" type="ORF">FLP23_08905</name>
</gene>
<dbReference type="AlphaFoldDB" id="A0A5C1YA97"/>
<proteinExistence type="predicted"/>
<dbReference type="Proteomes" id="UP000322159">
    <property type="component" value="Chromosome"/>
</dbReference>
<dbReference type="PANTHER" id="PTHR30580:SF0">
    <property type="entry name" value="PRIMOSOMAL PROTEIN N"/>
    <property type="match status" value="1"/>
</dbReference>
<dbReference type="PANTHER" id="PTHR30580">
    <property type="entry name" value="PRIMOSOMAL PROTEIN N"/>
    <property type="match status" value="1"/>
</dbReference>
<feature type="region of interest" description="Disordered" evidence="4">
    <location>
        <begin position="626"/>
        <end position="659"/>
    </location>
</feature>
<evidence type="ECO:0000256" key="1">
    <source>
        <dbReference type="ARBA" id="ARBA00022741"/>
    </source>
</evidence>
<evidence type="ECO:0000313" key="7">
    <source>
        <dbReference type="Proteomes" id="UP000322159"/>
    </source>
</evidence>
<keyword evidence="2" id="KW-0067">ATP-binding</keyword>
<name>A0A5C1YA97_9MICO</name>
<dbReference type="InterPro" id="IPR041222">
    <property type="entry name" value="PriA_3primeBD"/>
</dbReference>
<keyword evidence="1" id="KW-0547">Nucleotide-binding</keyword>
<evidence type="ECO:0000256" key="3">
    <source>
        <dbReference type="ARBA" id="ARBA00023125"/>
    </source>
</evidence>
<evidence type="ECO:0000256" key="2">
    <source>
        <dbReference type="ARBA" id="ARBA00022840"/>
    </source>
</evidence>
<evidence type="ECO:0000256" key="4">
    <source>
        <dbReference type="SAM" id="MobiDB-lite"/>
    </source>
</evidence>
<organism evidence="6 7">
    <name type="scientific">Protaetiibacter larvae</name>
    <dbReference type="NCBI Taxonomy" id="2592654"/>
    <lineage>
        <taxon>Bacteria</taxon>
        <taxon>Bacillati</taxon>
        <taxon>Actinomycetota</taxon>
        <taxon>Actinomycetes</taxon>
        <taxon>Micrococcales</taxon>
        <taxon>Microbacteriaceae</taxon>
        <taxon>Protaetiibacter</taxon>
    </lineage>
</organism>
<feature type="domain" description="Primosomal protein N' 3' DNA-binding" evidence="5">
    <location>
        <begin position="12"/>
        <end position="112"/>
    </location>
</feature>
<dbReference type="EMBL" id="CP043504">
    <property type="protein sequence ID" value="QEO10115.1"/>
    <property type="molecule type" value="Genomic_DNA"/>
</dbReference>
<dbReference type="GO" id="GO:0006270">
    <property type="term" value="P:DNA replication initiation"/>
    <property type="evidence" value="ECO:0007669"/>
    <property type="project" value="TreeGrafter"/>
</dbReference>
<dbReference type="InterPro" id="IPR027417">
    <property type="entry name" value="P-loop_NTPase"/>
</dbReference>
<dbReference type="OrthoDB" id="3177118at2"/>
<sequence>MPAVPAPPTIARVILDTPLPQLDRLLDYRIPAGMEGVVPGVRVSVPLRSAQRMAQGFVVELAVQQEHPGPLSDVEALVSSAEVLRPEVWRLARAVADRAAGSAIDVLRLAIPKRQVRVEKSWLAARARGAVEPAPLETRPTRVDGYRDSDIVELLAGGRVALAVDPGVVSQAGVWVGRWAVALAQLAARTVAEGASAILVAPDHRDARQLEAALAALLPDDRMVRYDSAQSDAERYRGMLRAMGSSPVVILGNRSAVYAPATRLGLLAVWNDGDPLLHEPLTPYVHARDAALVRQEQQGGALVFAGHTRTTEVQRLVELGWLGELGPERPRRARVVATAHAPGAASDEHARIPSLAWREASAALASGPVLVQVARPGYAPGLRCAECGTPARCRRCGGPLQQTRVAAAPTCLWCGVAEPGWRCVECRASRLTRVGAGTTRTADELGRAFPGTRVVVADGEHRVLEVDERPALVVATRGAEPIAARGYRAVLLLDGERMVARETLRIAEDCLRWWADAAALAADGAPVMLVGVGGRLAAALSTGNVTAFAQAELADRRALGFPPAMRVATLEGLPDAVAAARAALPAGAEVIGERAVEGRSRAIIRFDYAAGAAVARAVRAEVVRQAASRRKPVPGAPRTGRAPLPLRAHFDDPAPFEES</sequence>
<dbReference type="GO" id="GO:0006302">
    <property type="term" value="P:double-strand break repair"/>
    <property type="evidence" value="ECO:0007669"/>
    <property type="project" value="TreeGrafter"/>
</dbReference>
<dbReference type="RefSeq" id="WP_149325533.1">
    <property type="nucleotide sequence ID" value="NZ_CP043504.1"/>
</dbReference>
<dbReference type="GO" id="GO:0006310">
    <property type="term" value="P:DNA recombination"/>
    <property type="evidence" value="ECO:0007669"/>
    <property type="project" value="TreeGrafter"/>
</dbReference>
<dbReference type="GO" id="GO:0043138">
    <property type="term" value="F:3'-5' DNA helicase activity"/>
    <property type="evidence" value="ECO:0007669"/>
    <property type="project" value="TreeGrafter"/>
</dbReference>
<protein>
    <submittedName>
        <fullName evidence="6">Primosomal protein N</fullName>
    </submittedName>
</protein>
<dbReference type="GO" id="GO:0003677">
    <property type="term" value="F:DNA binding"/>
    <property type="evidence" value="ECO:0007669"/>
    <property type="project" value="UniProtKB-KW"/>
</dbReference>
<dbReference type="KEGG" id="lyk:FLP23_08905"/>
<dbReference type="Gene3D" id="3.40.50.300">
    <property type="entry name" value="P-loop containing nucleotide triphosphate hydrolases"/>
    <property type="match status" value="1"/>
</dbReference>
<reference evidence="6 7" key="1">
    <citation type="submission" date="2019-09" db="EMBL/GenBank/DDBJ databases">
        <title>Genome sequencing of strain KACC 19322.</title>
        <authorList>
            <person name="Heo J."/>
            <person name="Kim S.-J."/>
            <person name="Kim J.-S."/>
            <person name="Hong S.-B."/>
            <person name="Kwon S.-W."/>
        </authorList>
    </citation>
    <scope>NUCLEOTIDE SEQUENCE [LARGE SCALE GENOMIC DNA]</scope>
    <source>
        <strain evidence="6 7">KACC 19322</strain>
    </source>
</reference>
<evidence type="ECO:0000259" key="5">
    <source>
        <dbReference type="Pfam" id="PF17764"/>
    </source>
</evidence>
<accession>A0A5C1YA97</accession>
<keyword evidence="7" id="KW-1185">Reference proteome</keyword>
<dbReference type="GO" id="GO:0005524">
    <property type="term" value="F:ATP binding"/>
    <property type="evidence" value="ECO:0007669"/>
    <property type="project" value="UniProtKB-KW"/>
</dbReference>
<evidence type="ECO:0000313" key="6">
    <source>
        <dbReference type="EMBL" id="QEO10115.1"/>
    </source>
</evidence>
<keyword evidence="3" id="KW-0238">DNA-binding</keyword>